<dbReference type="PANTHER" id="PTHR38340:SF1">
    <property type="entry name" value="S-LAYER PROTEIN"/>
    <property type="match status" value="1"/>
</dbReference>
<dbReference type="Gene3D" id="2.150.10.10">
    <property type="entry name" value="Serralysin-like metalloprotease, C-terminal"/>
    <property type="match status" value="4"/>
</dbReference>
<dbReference type="InterPro" id="IPR050557">
    <property type="entry name" value="RTX_toxin/Mannuronan_C5-epim"/>
</dbReference>
<dbReference type="SUPFAM" id="SSF51120">
    <property type="entry name" value="beta-Roll"/>
    <property type="match status" value="3"/>
</dbReference>
<dbReference type="PROSITE" id="PS00330">
    <property type="entry name" value="HEMOLYSIN_CALCIUM"/>
    <property type="match status" value="4"/>
</dbReference>
<dbReference type="InterPro" id="IPR018511">
    <property type="entry name" value="Hemolysin-typ_Ca-bd_CS"/>
</dbReference>
<evidence type="ECO:0000313" key="3">
    <source>
        <dbReference type="EMBL" id="QXL87095.1"/>
    </source>
</evidence>
<dbReference type="PANTHER" id="PTHR38340">
    <property type="entry name" value="S-LAYER PROTEIN"/>
    <property type="match status" value="1"/>
</dbReference>
<sequence length="799" mass="83206">MVQMVINGQFDTGQLALDVGITDLMVTVQNGTSVLYTSTGQNGGLTAYELNPNGSVSILDTALYDSTWADGVLREMSLIEVNGAMAIAVAGSGEDDLHVYDMNANGTLGPAMQLIGLSAQMSRVQGLSQADPQTLFMSDISTGMIRAYEIDTNGSLSQTMQMADTNKTYASGIMAIDSTRVLNNDYVISVSETEKGVSVYRLDGNTLLNTGNAGVNEGLGIMTPTDMKLVEMGGRSFILVASAPGDGLGQSGAITVMELAQDGSLVDTDHIIDTADTHFGNVQSLEVVEADGRTYVISGGGDDGVTLFVLMPNGRLQLLGIVSGDPGLQNIASMAAHFESGTLHLFVASEAEGGVTEITVDVSNHGDIIQVSHAGGTITGGTKNDILIGGAGNDSIVGGAGDDLLEDGLGVDTLHGGDGADLFVLRSDFTHDEIHDFQAGLDRLDLSAWPMLYNAAQIGYTATAQGAILSWRGETLELFSRDGQTLSFGQIQAAILKTANRVPDFASYGGNGGDDLIAGTAIDDAYNTGEGNDTVETFAGNDYIDAGSGDDAVTGGLGQDTIILGLGWDYAHGGDHEDLIFGGDGRDEIWGGNQPDTIYGGAGVDTIRGGQGQDLIYGGDERDIILGDNSDDTLYGEGGNDVVRGGNANDFISGGDGNDRLFGANHDDTIYGGNGNDLIRAGYQADYADGGAGDDYIIGGGGFDTLIGGTGDDTMEGNFNADRFLFEDGHGNDVIVDFEATNNAEKLVFTDLSTMNSYTDVMQGAVQQGNHVVIDTGNGNSILLQNVLLTDLDPNDFIF</sequence>
<reference evidence="3 4" key="1">
    <citation type="submission" date="2021-07" db="EMBL/GenBank/DDBJ databases">
        <title>Karlodiniumbacter phycospheric gen. nov., sp. nov., a phycosphere bacterium isolated from karlodinium veneficum.</title>
        <authorList>
            <person name="Peng Y."/>
            <person name="Jiang L."/>
            <person name="Lee J."/>
        </authorList>
    </citation>
    <scope>NUCLEOTIDE SEQUENCE</scope>
    <source>
        <strain evidence="3 4">N5</strain>
    </source>
</reference>
<evidence type="ECO:0008006" key="5">
    <source>
        <dbReference type="Google" id="ProtNLM"/>
    </source>
</evidence>
<organism evidence="3">
    <name type="scientific">Gymnodinialimonas phycosphaerae</name>
    <dbReference type="NCBI Taxonomy" id="2841589"/>
    <lineage>
        <taxon>Bacteria</taxon>
        <taxon>Pseudomonadati</taxon>
        <taxon>Pseudomonadota</taxon>
        <taxon>Alphaproteobacteria</taxon>
        <taxon>Rhodobacterales</taxon>
        <taxon>Paracoccaceae</taxon>
        <taxon>Gymnodinialimonas</taxon>
    </lineage>
</organism>
<evidence type="ECO:0000313" key="4">
    <source>
        <dbReference type="Proteomes" id="UP000693972"/>
    </source>
</evidence>
<dbReference type="GO" id="GO:0005576">
    <property type="term" value="C:extracellular region"/>
    <property type="evidence" value="ECO:0007669"/>
    <property type="project" value="UniProtKB-SubCell"/>
</dbReference>
<dbReference type="InterPro" id="IPR015943">
    <property type="entry name" value="WD40/YVTN_repeat-like_dom_sf"/>
</dbReference>
<evidence type="ECO:0000256" key="2">
    <source>
        <dbReference type="ARBA" id="ARBA00022525"/>
    </source>
</evidence>
<dbReference type="InterPro" id="IPR001343">
    <property type="entry name" value="Hemolysn_Ca-bd"/>
</dbReference>
<gene>
    <name evidence="3" type="ORF">KUL25_16915</name>
</gene>
<dbReference type="EMBL" id="CP078073">
    <property type="protein sequence ID" value="QXL87095.1"/>
    <property type="molecule type" value="Genomic_DNA"/>
</dbReference>
<name>A0A975YF94_9RHOB</name>
<dbReference type="Gene3D" id="2.130.10.10">
    <property type="entry name" value="YVTN repeat-like/Quinoprotein amine dehydrogenase"/>
    <property type="match status" value="1"/>
</dbReference>
<evidence type="ECO:0000256" key="1">
    <source>
        <dbReference type="ARBA" id="ARBA00004613"/>
    </source>
</evidence>
<dbReference type="RefSeq" id="WP_257894008.1">
    <property type="nucleotide sequence ID" value="NZ_JAIMBW010000001.1"/>
</dbReference>
<dbReference type="SUPFAM" id="SSF101908">
    <property type="entry name" value="Putative isomerase YbhE"/>
    <property type="match status" value="1"/>
</dbReference>
<keyword evidence="4" id="KW-1185">Reference proteome</keyword>
<dbReference type="GO" id="GO:0005509">
    <property type="term" value="F:calcium ion binding"/>
    <property type="evidence" value="ECO:0007669"/>
    <property type="project" value="InterPro"/>
</dbReference>
<dbReference type="PRINTS" id="PR00313">
    <property type="entry name" value="CABNDNGRPT"/>
</dbReference>
<dbReference type="Proteomes" id="UP000693972">
    <property type="component" value="Unassembled WGS sequence"/>
</dbReference>
<dbReference type="AlphaFoldDB" id="A0A975YF94"/>
<dbReference type="InterPro" id="IPR011049">
    <property type="entry name" value="Serralysin-like_metalloprot_C"/>
</dbReference>
<comment type="subcellular location">
    <subcellularLocation>
        <location evidence="1">Secreted</location>
    </subcellularLocation>
</comment>
<dbReference type="Pfam" id="PF00353">
    <property type="entry name" value="HemolysinCabind"/>
    <property type="match status" value="5"/>
</dbReference>
<keyword evidence="2" id="KW-0964">Secreted</keyword>
<protein>
    <recommendedName>
        <fullName evidence="5">Hemolysin type calcium-binding protein</fullName>
    </recommendedName>
</protein>
<accession>A0A975YF94</accession>
<dbReference type="EMBL" id="JAIMBW010000001">
    <property type="protein sequence ID" value="MBY4894440.1"/>
    <property type="molecule type" value="Genomic_DNA"/>
</dbReference>
<proteinExistence type="predicted"/>